<reference evidence="5 6" key="1">
    <citation type="submission" date="2016-11" db="EMBL/GenBank/DDBJ databases">
        <title>Draft Genome Sequences of Nine Cyanobacterial Strains from Diverse Habitats.</title>
        <authorList>
            <person name="Zhu T."/>
            <person name="Hou S."/>
            <person name="Lu X."/>
            <person name="Hess W.R."/>
        </authorList>
    </citation>
    <scope>NUCLEOTIDE SEQUENCE [LARGE SCALE GENOMIC DNA]</scope>
    <source>
        <strain evidence="5 6">IAM M-71</strain>
    </source>
</reference>
<dbReference type="GO" id="GO:0020037">
    <property type="term" value="F:heme binding"/>
    <property type="evidence" value="ECO:0007669"/>
    <property type="project" value="InterPro"/>
</dbReference>
<evidence type="ECO:0000256" key="2">
    <source>
        <dbReference type="ARBA" id="ARBA00022964"/>
    </source>
</evidence>
<dbReference type="InterPro" id="IPR019791">
    <property type="entry name" value="Haem_peroxidase_animal"/>
</dbReference>
<keyword evidence="4" id="KW-0408">Iron</keyword>
<dbReference type="RefSeq" id="WP_073593271.1">
    <property type="nucleotide sequence ID" value="NZ_MRCE01000008.1"/>
</dbReference>
<dbReference type="PRINTS" id="PR00457">
    <property type="entry name" value="ANPEROXIDASE"/>
</dbReference>
<organism evidence="5 6">
    <name type="scientific">[Phormidium ambiguum] IAM M-71</name>
    <dbReference type="NCBI Taxonomy" id="454136"/>
    <lineage>
        <taxon>Bacteria</taxon>
        <taxon>Bacillati</taxon>
        <taxon>Cyanobacteriota</taxon>
        <taxon>Cyanophyceae</taxon>
        <taxon>Oscillatoriophycideae</taxon>
        <taxon>Aerosakkonematales</taxon>
        <taxon>Aerosakkonemataceae</taxon>
        <taxon>Floridanema</taxon>
    </lineage>
</organism>
<dbReference type="PANTHER" id="PTHR11903">
    <property type="entry name" value="PROSTAGLANDIN G/H SYNTHASE"/>
    <property type="match status" value="1"/>
</dbReference>
<dbReference type="InterPro" id="IPR037120">
    <property type="entry name" value="Haem_peroxidase_sf_animal"/>
</dbReference>
<keyword evidence="2" id="KW-0223">Dioxygenase</keyword>
<comment type="caution">
    <text evidence="5">The sequence shown here is derived from an EMBL/GenBank/DDBJ whole genome shotgun (WGS) entry which is preliminary data.</text>
</comment>
<dbReference type="InterPro" id="IPR010255">
    <property type="entry name" value="Haem_peroxidase_sf"/>
</dbReference>
<keyword evidence="3" id="KW-0560">Oxidoreductase</keyword>
<dbReference type="SUPFAM" id="SSF48113">
    <property type="entry name" value="Heme-dependent peroxidases"/>
    <property type="match status" value="1"/>
</dbReference>
<dbReference type="GO" id="GO:0006631">
    <property type="term" value="P:fatty acid metabolic process"/>
    <property type="evidence" value="ECO:0007669"/>
    <property type="project" value="UniProtKB-ARBA"/>
</dbReference>
<dbReference type="Proteomes" id="UP000185860">
    <property type="component" value="Unassembled WGS sequence"/>
</dbReference>
<dbReference type="EMBL" id="MRCE01000008">
    <property type="protein sequence ID" value="OKH38304.1"/>
    <property type="molecule type" value="Genomic_DNA"/>
</dbReference>
<gene>
    <name evidence="5" type="ORF">NIES2119_09695</name>
</gene>
<keyword evidence="1" id="KW-0479">Metal-binding</keyword>
<dbReference type="GO" id="GO:0006979">
    <property type="term" value="P:response to oxidative stress"/>
    <property type="evidence" value="ECO:0007669"/>
    <property type="project" value="InterPro"/>
</dbReference>
<accession>A0A1U7IM96</accession>
<name>A0A1U7IM96_9CYAN</name>
<dbReference type="GO" id="GO:0004666">
    <property type="term" value="F:prostaglandin-endoperoxide synthase activity"/>
    <property type="evidence" value="ECO:0007669"/>
    <property type="project" value="TreeGrafter"/>
</dbReference>
<dbReference type="GO" id="GO:0004601">
    <property type="term" value="F:peroxidase activity"/>
    <property type="evidence" value="ECO:0007669"/>
    <property type="project" value="UniProtKB-KW"/>
</dbReference>
<evidence type="ECO:0000313" key="6">
    <source>
        <dbReference type="Proteomes" id="UP000185860"/>
    </source>
</evidence>
<dbReference type="PROSITE" id="PS50292">
    <property type="entry name" value="PEROXIDASE_3"/>
    <property type="match status" value="1"/>
</dbReference>
<evidence type="ECO:0000256" key="4">
    <source>
        <dbReference type="ARBA" id="ARBA00023004"/>
    </source>
</evidence>
<dbReference type="OrthoDB" id="9765610at2"/>
<dbReference type="Gene3D" id="1.10.640.10">
    <property type="entry name" value="Haem peroxidase domain superfamily, animal type"/>
    <property type="match status" value="1"/>
</dbReference>
<dbReference type="InterPro" id="IPR050783">
    <property type="entry name" value="Oxylipin_biosynth_metab"/>
</dbReference>
<sequence>MARDTSRDGFSNKALAYTLTHFKPIWDLVQSYEPLKRKLNKFFLNSIIYKLPTRPLPYSLMTLDPKIPGTDLPKKTDTYTSWDSLTDKTYTGRHLPPDPEFNKEGNLPKLEDLKVLFQKIDGKTIYSEKSTLLFPYWVQWFTDSFLRIDQQNRFKNTSNHQIDMCNVYGLTRKQTNLLRAFKDGKFKTQKLKRKDGVEEEYPLFYYSDPENGIVDPQFEGLHAPLNDEKRQPPEKKAKLFAMGVERANVQIGYVMLNTLCIREHNRICDILSKNYPQWDDERLFQTARNIVMVIVLNIIMEEYIFHITPYNFRFFADPEAFTKESWYRENWMAIEFSFVYRWHSALPETFIYDGKQTPMYESLWNNQMLIDKGLGALMEESCSQPGTRIGLFNTPDFPIAGTPYTFIDATELASIKLGRQAQLASYNDYREMCGYPRVTSFKQITGDKYAQQKLKELYGHVDKIEFFVGLYAEDVRENSAIPPLVARVIGIDAFSQALTNPLLAPQIFNKDTFSPVGWEIIQNTKTVSDLVNRNVPQGDRKYKVSFNL</sequence>
<dbReference type="CDD" id="cd09816">
    <property type="entry name" value="prostaglandin_endoperoxide_synthase"/>
    <property type="match status" value="1"/>
</dbReference>
<keyword evidence="5" id="KW-0575">Peroxidase</keyword>
<dbReference type="STRING" id="454136.NIES2119_09695"/>
<protein>
    <submittedName>
        <fullName evidence="5">Heme peroxidase</fullName>
    </submittedName>
</protein>
<dbReference type="PANTHER" id="PTHR11903:SF39">
    <property type="entry name" value="PROSTAGLANDIN G_H SYNTHASE 2-LIKE"/>
    <property type="match status" value="1"/>
</dbReference>
<evidence type="ECO:0000256" key="1">
    <source>
        <dbReference type="ARBA" id="ARBA00022723"/>
    </source>
</evidence>
<dbReference type="AlphaFoldDB" id="A0A1U7IM96"/>
<dbReference type="Pfam" id="PF03098">
    <property type="entry name" value="An_peroxidase"/>
    <property type="match status" value="1"/>
</dbReference>
<dbReference type="GO" id="GO:0005737">
    <property type="term" value="C:cytoplasm"/>
    <property type="evidence" value="ECO:0007669"/>
    <property type="project" value="TreeGrafter"/>
</dbReference>
<evidence type="ECO:0000313" key="5">
    <source>
        <dbReference type="EMBL" id="OKH38304.1"/>
    </source>
</evidence>
<dbReference type="GO" id="GO:0016702">
    <property type="term" value="F:oxidoreductase activity, acting on single donors with incorporation of molecular oxygen, incorporation of two atoms of oxygen"/>
    <property type="evidence" value="ECO:0007669"/>
    <property type="project" value="TreeGrafter"/>
</dbReference>
<evidence type="ECO:0000256" key="3">
    <source>
        <dbReference type="ARBA" id="ARBA00023002"/>
    </source>
</evidence>
<dbReference type="GO" id="GO:0046872">
    <property type="term" value="F:metal ion binding"/>
    <property type="evidence" value="ECO:0007669"/>
    <property type="project" value="UniProtKB-KW"/>
</dbReference>
<proteinExistence type="predicted"/>